<keyword evidence="2" id="KW-1185">Reference proteome</keyword>
<reference evidence="1 2" key="1">
    <citation type="journal article" date="2016" name="Genome Announc.">
        <title>Complete Genome Sequences of Five Bacteriophages That Infect Rhodobacter capsulatus.</title>
        <authorList>
            <person name="Bollivar D.W."/>
            <person name="Bernardoni B."/>
            <person name="Bockman M.R."/>
            <person name="Miller B.M."/>
            <person name="Russell D.A."/>
            <person name="Delesalle V.A."/>
            <person name="Krukonis G.P."/>
            <person name="Hatfull G.F."/>
            <person name="Cross M.R."/>
            <person name="Szewczyk M.M."/>
            <person name="Eppurath A."/>
        </authorList>
    </citation>
    <scope>NUCLEOTIDE SEQUENCE [LARGE SCALE GENOMIC DNA]</scope>
</reference>
<organism evidence="1 2">
    <name type="scientific">Rhodobacter phage RcSpartan</name>
    <dbReference type="NCBI Taxonomy" id="1662331"/>
    <lineage>
        <taxon>Viruses</taxon>
        <taxon>Duplodnaviria</taxon>
        <taxon>Heunggongvirae</taxon>
        <taxon>Uroviricota</taxon>
        <taxon>Caudoviricetes</taxon>
        <taxon>Titanvirus</taxon>
        <taxon>Titanvirus rcspartan</taxon>
    </lineage>
</organism>
<gene>
    <name evidence="1" type="ORF">RCSPARTAN_29</name>
</gene>
<evidence type="ECO:0000313" key="1">
    <source>
        <dbReference type="EMBL" id="AKU43212.1"/>
    </source>
</evidence>
<evidence type="ECO:0000313" key="2">
    <source>
        <dbReference type="Proteomes" id="UP000222205"/>
    </source>
</evidence>
<name>A0A0K1LL37_9CAUD</name>
<proteinExistence type="predicted"/>
<dbReference type="OrthoDB" id="3635at10239"/>
<dbReference type="EMBL" id="KR935215">
    <property type="protein sequence ID" value="AKU43212.1"/>
    <property type="molecule type" value="Genomic_DNA"/>
</dbReference>
<sequence length="409" mass="43662">MNDQVQTPPDDVLAAAATAPTNAPASAAKPKRTRAKAAVAAKGKTAPNPATGLIAAIKFVGLAQAKNGTVAETFCHLANQWAAASNGVLTIATRIEEDLNACPQTATFLDALGRVESDLSITQISQGFLSVASGDFRGVVPCAPFEQVPISPPDDPVAVIDDRLKQAFEAVLKVPNELSPLPHMAGVLLQSGSVVATNGAIIIEYWHGIDLPPNMLVPKVALQAVLKSGKPLVRFGFSPTSVTFWFEDQSFIKSQTFAGQFPAYQNVVQCDYGLMWPVPNDFFKAVAAVASFSENAAVYFKGGQVVSNLNDETPSFYKVEGLPEGVGFDGKLLALIADKASRFLFTEQDPSGRNEIPRLFFVGENLRGVVAGLENKAPAVYRDNADDWANPGYAQEGGRYFDPDDEIPF</sequence>
<dbReference type="Proteomes" id="UP000222205">
    <property type="component" value="Segment"/>
</dbReference>
<dbReference type="Gene3D" id="3.10.150.10">
    <property type="entry name" value="DNA Polymerase III, subunit A, domain 2"/>
    <property type="match status" value="1"/>
</dbReference>
<accession>A0A0K1LL37</accession>
<protein>
    <submittedName>
        <fullName evidence="1">Replicative clamp</fullName>
    </submittedName>
</protein>